<keyword evidence="10" id="KW-1185">Reference proteome</keyword>
<accession>A0A9P8RE63</accession>
<sequence>MSDNDRSAGVFAVAVAFLVLTWIMVPLRVYVRAVMTKSFGLDDWLLMVTQALFTTYLSSQLGGWYYGTGRHRADLTPENNSKALNFWFICEIFYVLTATFIKLAVGVFLLRLSVVQFHTWFLRILMAGSVVFGTSYLFIVLFQCQPISTFWAEAPGTPGKCLANNPVAIATYVASVINCLADWAFGILPMFIVWSLNMKKKLRIIVMFILGFASIGSTATIVRMFYIPDMLNGRDFLWTTTNFAIWSTVEPGIGIIATSIATLRPVLQLVLGKLRLSRTYQLSKSSPWTTSHGYVKTDEHSMSGLRPSDRVTTTTVAGPKEPAPPSFKHLRPQTSVESIELAGITKTVEVSLSSDIADVVRL</sequence>
<feature type="transmembrane region" description="Helical" evidence="7">
    <location>
        <begin position="43"/>
        <end position="66"/>
    </location>
</feature>
<gene>
    <name evidence="9" type="ORF">BKA67DRAFT_588981</name>
</gene>
<comment type="similarity">
    <text evidence="5">Belongs to the SAT4 family.</text>
</comment>
<dbReference type="PANTHER" id="PTHR33048:SF96">
    <property type="entry name" value="INTEGRAL MEMBRANE PROTEIN"/>
    <property type="match status" value="1"/>
</dbReference>
<evidence type="ECO:0000313" key="9">
    <source>
        <dbReference type="EMBL" id="KAH6638620.1"/>
    </source>
</evidence>
<keyword evidence="3 7" id="KW-1133">Transmembrane helix</keyword>
<evidence type="ECO:0000256" key="5">
    <source>
        <dbReference type="ARBA" id="ARBA00038359"/>
    </source>
</evidence>
<feature type="transmembrane region" description="Helical" evidence="7">
    <location>
        <begin position="169"/>
        <end position="192"/>
    </location>
</feature>
<feature type="domain" description="Rhodopsin" evidence="8">
    <location>
        <begin position="27"/>
        <end position="268"/>
    </location>
</feature>
<dbReference type="InterPro" id="IPR049326">
    <property type="entry name" value="Rhodopsin_dom_fungi"/>
</dbReference>
<evidence type="ECO:0000256" key="1">
    <source>
        <dbReference type="ARBA" id="ARBA00004141"/>
    </source>
</evidence>
<dbReference type="GeneID" id="70133303"/>
<feature type="region of interest" description="Disordered" evidence="6">
    <location>
        <begin position="299"/>
        <end position="330"/>
    </location>
</feature>
<dbReference type="PANTHER" id="PTHR33048">
    <property type="entry name" value="PTH11-LIKE INTEGRAL MEMBRANE PROTEIN (AFU_ORTHOLOGUE AFUA_5G11245)"/>
    <property type="match status" value="1"/>
</dbReference>
<feature type="transmembrane region" description="Helical" evidence="7">
    <location>
        <begin position="86"/>
        <end position="110"/>
    </location>
</feature>
<evidence type="ECO:0000256" key="4">
    <source>
        <dbReference type="ARBA" id="ARBA00023136"/>
    </source>
</evidence>
<name>A0A9P8RE63_9PEZI</name>
<evidence type="ECO:0000256" key="7">
    <source>
        <dbReference type="SAM" id="Phobius"/>
    </source>
</evidence>
<dbReference type="Proteomes" id="UP000758603">
    <property type="component" value="Unassembled WGS sequence"/>
</dbReference>
<dbReference type="RefSeq" id="XP_045950892.1">
    <property type="nucleotide sequence ID" value="XM_046104412.1"/>
</dbReference>
<dbReference type="AlphaFoldDB" id="A0A9P8RE63"/>
<keyword evidence="4 7" id="KW-0472">Membrane</keyword>
<dbReference type="EMBL" id="JAGPXC010000015">
    <property type="protein sequence ID" value="KAH6638620.1"/>
    <property type="molecule type" value="Genomic_DNA"/>
</dbReference>
<feature type="transmembrane region" description="Helical" evidence="7">
    <location>
        <begin position="122"/>
        <end position="142"/>
    </location>
</feature>
<keyword evidence="2 7" id="KW-0812">Transmembrane</keyword>
<reference evidence="9" key="1">
    <citation type="journal article" date="2021" name="Nat. Commun.">
        <title>Genetic determinants of endophytism in the Arabidopsis root mycobiome.</title>
        <authorList>
            <person name="Mesny F."/>
            <person name="Miyauchi S."/>
            <person name="Thiergart T."/>
            <person name="Pickel B."/>
            <person name="Atanasova L."/>
            <person name="Karlsson M."/>
            <person name="Huettel B."/>
            <person name="Barry K.W."/>
            <person name="Haridas S."/>
            <person name="Chen C."/>
            <person name="Bauer D."/>
            <person name="Andreopoulos W."/>
            <person name="Pangilinan J."/>
            <person name="LaButti K."/>
            <person name="Riley R."/>
            <person name="Lipzen A."/>
            <person name="Clum A."/>
            <person name="Drula E."/>
            <person name="Henrissat B."/>
            <person name="Kohler A."/>
            <person name="Grigoriev I.V."/>
            <person name="Martin F.M."/>
            <person name="Hacquard S."/>
        </authorList>
    </citation>
    <scope>NUCLEOTIDE SEQUENCE</scope>
    <source>
        <strain evidence="9">MPI-SDFR-AT-0073</strain>
    </source>
</reference>
<feature type="transmembrane region" description="Helical" evidence="7">
    <location>
        <begin position="6"/>
        <end position="31"/>
    </location>
</feature>
<protein>
    <recommendedName>
        <fullName evidence="8">Rhodopsin domain-containing protein</fullName>
    </recommendedName>
</protein>
<dbReference type="InterPro" id="IPR052337">
    <property type="entry name" value="SAT4-like"/>
</dbReference>
<evidence type="ECO:0000256" key="3">
    <source>
        <dbReference type="ARBA" id="ARBA00022989"/>
    </source>
</evidence>
<comment type="subcellular location">
    <subcellularLocation>
        <location evidence="1">Membrane</location>
        <topology evidence="1">Multi-pass membrane protein</topology>
    </subcellularLocation>
</comment>
<dbReference type="OrthoDB" id="3923077at2759"/>
<evidence type="ECO:0000313" key="10">
    <source>
        <dbReference type="Proteomes" id="UP000758603"/>
    </source>
</evidence>
<feature type="transmembrane region" description="Helical" evidence="7">
    <location>
        <begin position="204"/>
        <end position="225"/>
    </location>
</feature>
<evidence type="ECO:0000256" key="6">
    <source>
        <dbReference type="SAM" id="MobiDB-lite"/>
    </source>
</evidence>
<comment type="caution">
    <text evidence="9">The sequence shown here is derived from an EMBL/GenBank/DDBJ whole genome shotgun (WGS) entry which is preliminary data.</text>
</comment>
<dbReference type="GO" id="GO:0016020">
    <property type="term" value="C:membrane"/>
    <property type="evidence" value="ECO:0007669"/>
    <property type="project" value="UniProtKB-SubCell"/>
</dbReference>
<evidence type="ECO:0000256" key="2">
    <source>
        <dbReference type="ARBA" id="ARBA00022692"/>
    </source>
</evidence>
<dbReference type="Pfam" id="PF20684">
    <property type="entry name" value="Fung_rhodopsin"/>
    <property type="match status" value="1"/>
</dbReference>
<evidence type="ECO:0000259" key="8">
    <source>
        <dbReference type="Pfam" id="PF20684"/>
    </source>
</evidence>
<organism evidence="9 10">
    <name type="scientific">Truncatella angustata</name>
    <dbReference type="NCBI Taxonomy" id="152316"/>
    <lineage>
        <taxon>Eukaryota</taxon>
        <taxon>Fungi</taxon>
        <taxon>Dikarya</taxon>
        <taxon>Ascomycota</taxon>
        <taxon>Pezizomycotina</taxon>
        <taxon>Sordariomycetes</taxon>
        <taxon>Xylariomycetidae</taxon>
        <taxon>Amphisphaeriales</taxon>
        <taxon>Sporocadaceae</taxon>
        <taxon>Truncatella</taxon>
    </lineage>
</organism>
<proteinExistence type="inferred from homology"/>